<gene>
    <name evidence="2" type="ORF">C2G38_2190757</name>
</gene>
<dbReference type="AlphaFoldDB" id="A0A397VA58"/>
<dbReference type="Proteomes" id="UP000266673">
    <property type="component" value="Unassembled WGS sequence"/>
</dbReference>
<evidence type="ECO:0000313" key="3">
    <source>
        <dbReference type="Proteomes" id="UP000266673"/>
    </source>
</evidence>
<proteinExistence type="predicted"/>
<comment type="caution">
    <text evidence="2">The sequence shown here is derived from an EMBL/GenBank/DDBJ whole genome shotgun (WGS) entry which is preliminary data.</text>
</comment>
<name>A0A397VA58_9GLOM</name>
<evidence type="ECO:0000256" key="1">
    <source>
        <dbReference type="SAM" id="MobiDB-lite"/>
    </source>
</evidence>
<evidence type="ECO:0000313" key="2">
    <source>
        <dbReference type="EMBL" id="RIB16166.1"/>
    </source>
</evidence>
<organism evidence="2 3">
    <name type="scientific">Gigaspora rosea</name>
    <dbReference type="NCBI Taxonomy" id="44941"/>
    <lineage>
        <taxon>Eukaryota</taxon>
        <taxon>Fungi</taxon>
        <taxon>Fungi incertae sedis</taxon>
        <taxon>Mucoromycota</taxon>
        <taxon>Glomeromycotina</taxon>
        <taxon>Glomeromycetes</taxon>
        <taxon>Diversisporales</taxon>
        <taxon>Gigasporaceae</taxon>
        <taxon>Gigaspora</taxon>
    </lineage>
</organism>
<dbReference type="EMBL" id="QKWP01000697">
    <property type="protein sequence ID" value="RIB16166.1"/>
    <property type="molecule type" value="Genomic_DNA"/>
</dbReference>
<feature type="region of interest" description="Disordered" evidence="1">
    <location>
        <begin position="33"/>
        <end position="63"/>
    </location>
</feature>
<reference evidence="2 3" key="1">
    <citation type="submission" date="2018-06" db="EMBL/GenBank/DDBJ databases">
        <title>Comparative genomics reveals the genomic features of Rhizophagus irregularis, R. cerebriforme, R. diaphanum and Gigaspora rosea, and their symbiotic lifestyle signature.</title>
        <authorList>
            <person name="Morin E."/>
            <person name="San Clemente H."/>
            <person name="Chen E.C.H."/>
            <person name="De La Providencia I."/>
            <person name="Hainaut M."/>
            <person name="Kuo A."/>
            <person name="Kohler A."/>
            <person name="Murat C."/>
            <person name="Tang N."/>
            <person name="Roy S."/>
            <person name="Loubradou J."/>
            <person name="Henrissat B."/>
            <person name="Grigoriev I.V."/>
            <person name="Corradi N."/>
            <person name="Roux C."/>
            <person name="Martin F.M."/>
        </authorList>
    </citation>
    <scope>NUCLEOTIDE SEQUENCE [LARGE SCALE GENOMIC DNA]</scope>
    <source>
        <strain evidence="2 3">DAOM 194757</strain>
    </source>
</reference>
<protein>
    <submittedName>
        <fullName evidence="2">Uncharacterized protein</fullName>
    </submittedName>
</protein>
<keyword evidence="3" id="KW-1185">Reference proteome</keyword>
<accession>A0A397VA58</accession>
<feature type="compositionally biased region" description="Basic residues" evidence="1">
    <location>
        <begin position="48"/>
        <end position="63"/>
    </location>
</feature>
<sequence length="124" mass="14739">MALFLLQYFQEVFHNREKSIPNPTKKLQCRENKCTKKMSKKNSTNKTSTKKTHAKALPKKLHQRKKKTLEIYPERRRENKLIKEDLDDDENDVKEGMDKVSEEIEEALDTSSRLAAEIYKIENW</sequence>